<evidence type="ECO:0000313" key="2">
    <source>
        <dbReference type="EMBL" id="CDW57158.1"/>
    </source>
</evidence>
<protein>
    <submittedName>
        <fullName evidence="2">Uncharacterized protein</fullName>
    </submittedName>
</protein>
<organism evidence="2 3">
    <name type="scientific">Trichuris trichiura</name>
    <name type="common">Whipworm</name>
    <name type="synonym">Trichocephalus trichiurus</name>
    <dbReference type="NCBI Taxonomy" id="36087"/>
    <lineage>
        <taxon>Eukaryota</taxon>
        <taxon>Metazoa</taxon>
        <taxon>Ecdysozoa</taxon>
        <taxon>Nematoda</taxon>
        <taxon>Enoplea</taxon>
        <taxon>Dorylaimia</taxon>
        <taxon>Trichinellida</taxon>
        <taxon>Trichuridae</taxon>
        <taxon>Trichuris</taxon>
    </lineage>
</organism>
<gene>
    <name evidence="2" type="ORF">TTRE_0000544501</name>
</gene>
<accession>A0A077ZCC4</accession>
<feature type="transmembrane region" description="Helical" evidence="1">
    <location>
        <begin position="157"/>
        <end position="177"/>
    </location>
</feature>
<dbReference type="AlphaFoldDB" id="A0A077ZCC4"/>
<keyword evidence="1" id="KW-1133">Transmembrane helix</keyword>
<evidence type="ECO:0000313" key="3">
    <source>
        <dbReference type="Proteomes" id="UP000030665"/>
    </source>
</evidence>
<sequence>MNRTSSDDTKQNFNPEETVSCRNLRTIVMVLQNVARLICRRSVSLGLYSACRQAKSSPAEVTATEEQLPYRFFWKNGREFLQFEEKVYDVKELLDPKITPEMLERWRVEGKIDSLNRVKIRKLTPEEKSLYLYTLYKEADKTPIWQLHPHDWIYNRVAFVLVVIMVVHIVYNMYTILTPWEKNVFNFDYWNKRHHEEHHG</sequence>
<reference evidence="2" key="2">
    <citation type="submission" date="2014-03" db="EMBL/GenBank/DDBJ databases">
        <title>The whipworm genome and dual-species transcriptomics of an intimate host-pathogen interaction.</title>
        <authorList>
            <person name="Foth B.J."/>
            <person name="Tsai I.J."/>
            <person name="Reid A.J."/>
            <person name="Bancroft A.J."/>
            <person name="Nichol S."/>
            <person name="Tracey A."/>
            <person name="Holroyd N."/>
            <person name="Cotton J.A."/>
            <person name="Stanley E.J."/>
            <person name="Zarowiecki M."/>
            <person name="Liu J.Z."/>
            <person name="Huckvale T."/>
            <person name="Cooper P.J."/>
            <person name="Grencis R.K."/>
            <person name="Berriman M."/>
        </authorList>
    </citation>
    <scope>NUCLEOTIDE SEQUENCE [LARGE SCALE GENOMIC DNA]</scope>
</reference>
<reference evidence="2" key="1">
    <citation type="submission" date="2014-01" db="EMBL/GenBank/DDBJ databases">
        <authorList>
            <person name="Aslett M."/>
        </authorList>
    </citation>
    <scope>NUCLEOTIDE SEQUENCE</scope>
</reference>
<proteinExistence type="predicted"/>
<name>A0A077ZCC4_TRITR</name>
<evidence type="ECO:0000256" key="1">
    <source>
        <dbReference type="SAM" id="Phobius"/>
    </source>
</evidence>
<keyword evidence="3" id="KW-1185">Reference proteome</keyword>
<dbReference type="EMBL" id="HG806127">
    <property type="protein sequence ID" value="CDW57158.1"/>
    <property type="molecule type" value="Genomic_DNA"/>
</dbReference>
<dbReference type="OrthoDB" id="5913196at2759"/>
<keyword evidence="1" id="KW-0472">Membrane</keyword>
<dbReference type="Proteomes" id="UP000030665">
    <property type="component" value="Unassembled WGS sequence"/>
</dbReference>
<keyword evidence="1" id="KW-0812">Transmembrane</keyword>